<feature type="compositionally biased region" description="Basic and acidic residues" evidence="1">
    <location>
        <begin position="1"/>
        <end position="28"/>
    </location>
</feature>
<sequence>MGEPQRGEKGREKRGDPREREGAGEGEARRRRGVLLLAPPFVLATAAPCYTPSPPLFRHE</sequence>
<evidence type="ECO:0000313" key="2">
    <source>
        <dbReference type="EMBL" id="QHN78832.1"/>
    </source>
</evidence>
<proteinExistence type="predicted"/>
<name>A0A6B9VEV3_ARAHY</name>
<dbReference type="AlphaFoldDB" id="A0A6B9VEV3"/>
<dbReference type="EMBL" id="CP031001">
    <property type="protein sequence ID" value="QHN78832.1"/>
    <property type="molecule type" value="Genomic_DNA"/>
</dbReference>
<evidence type="ECO:0000256" key="1">
    <source>
        <dbReference type="SAM" id="MobiDB-lite"/>
    </source>
</evidence>
<evidence type="ECO:0000313" key="3">
    <source>
        <dbReference type="Proteomes" id="UP000464620"/>
    </source>
</evidence>
<dbReference type="Proteomes" id="UP000464620">
    <property type="component" value="Chromosome B09"/>
</dbReference>
<feature type="region of interest" description="Disordered" evidence="1">
    <location>
        <begin position="1"/>
        <end position="32"/>
    </location>
</feature>
<protein>
    <submittedName>
        <fullName evidence="2">Uncharacterized protein</fullName>
    </submittedName>
</protein>
<accession>A0A6B9VEV3</accession>
<gene>
    <name evidence="2" type="ORF">DS421_19g664770</name>
</gene>
<reference evidence="2 3" key="1">
    <citation type="submission" date="2020-01" db="EMBL/GenBank/DDBJ databases">
        <title>Genome sequence of Arachis hypogaea, cultivar Shitouqi.</title>
        <authorList>
            <person name="Zhuang W."/>
            <person name="Chen H."/>
            <person name="Varshney R."/>
            <person name="Wang D."/>
            <person name="Ming R."/>
        </authorList>
    </citation>
    <scope>NUCLEOTIDE SEQUENCE [LARGE SCALE GENOMIC DNA]</scope>
    <source>
        <tissue evidence="2">Young leaf</tissue>
    </source>
</reference>
<organism evidence="2 3">
    <name type="scientific">Arachis hypogaea</name>
    <name type="common">Peanut</name>
    <dbReference type="NCBI Taxonomy" id="3818"/>
    <lineage>
        <taxon>Eukaryota</taxon>
        <taxon>Viridiplantae</taxon>
        <taxon>Streptophyta</taxon>
        <taxon>Embryophyta</taxon>
        <taxon>Tracheophyta</taxon>
        <taxon>Spermatophyta</taxon>
        <taxon>Magnoliopsida</taxon>
        <taxon>eudicotyledons</taxon>
        <taxon>Gunneridae</taxon>
        <taxon>Pentapetalae</taxon>
        <taxon>rosids</taxon>
        <taxon>fabids</taxon>
        <taxon>Fabales</taxon>
        <taxon>Fabaceae</taxon>
        <taxon>Papilionoideae</taxon>
        <taxon>50 kb inversion clade</taxon>
        <taxon>dalbergioids sensu lato</taxon>
        <taxon>Dalbergieae</taxon>
        <taxon>Pterocarpus clade</taxon>
        <taxon>Arachis</taxon>
    </lineage>
</organism>